<dbReference type="eggNOG" id="ENOG502ZCA9">
    <property type="taxonomic scope" value="Bacteria"/>
</dbReference>
<gene>
    <name evidence="2" type="ordered locus">syc0509_c</name>
</gene>
<dbReference type="GO" id="GO:0005509">
    <property type="term" value="F:calcium ion binding"/>
    <property type="evidence" value="ECO:0007669"/>
    <property type="project" value="InterPro"/>
</dbReference>
<dbReference type="GO" id="GO:0009654">
    <property type="term" value="C:photosystem II oxygen evolving complex"/>
    <property type="evidence" value="ECO:0007669"/>
    <property type="project" value="InterPro"/>
</dbReference>
<sequence length="195" mass="21678">MLAFARIISMLLNRLGLSFAIASFLVLTACQTISLPIYQGANWQFSYPPAWIAVENPGLATIAFRDPLSPDRNLSLLISPVPDTSQLSDLGDPTTVGYELQTQWLNRPDRGRQVELLAAEQQETALGPEYLLEYAVQLEQQSRHDLAAIALARGQLYTFVISLPAAEFERQPQHYRQILRSFQVLSLSTNSSGEG</sequence>
<proteinExistence type="predicted"/>
<dbReference type="AlphaFoldDB" id="A0A0H3K6C2"/>
<dbReference type="EMBL" id="AP008231">
    <property type="protein sequence ID" value="BAD78699.1"/>
    <property type="molecule type" value="Genomic_DNA"/>
</dbReference>
<name>A0A0H3K6C2_SYNP6</name>
<evidence type="ECO:0000313" key="3">
    <source>
        <dbReference type="Proteomes" id="UP000001175"/>
    </source>
</evidence>
<dbReference type="InterPro" id="IPR016123">
    <property type="entry name" value="Mog1/PsbP_a/b/a-sand"/>
</dbReference>
<dbReference type="PANTHER" id="PTHR31407:SF16">
    <property type="entry name" value="PSBP DOMAIN-CONTAINING PROTEIN 7, CHLOROPLASTIC"/>
    <property type="match status" value="1"/>
</dbReference>
<feature type="domain" description="PsbP C-terminal" evidence="1">
    <location>
        <begin position="41"/>
        <end position="184"/>
    </location>
</feature>
<dbReference type="PANTHER" id="PTHR31407">
    <property type="match status" value="1"/>
</dbReference>
<evidence type="ECO:0000313" key="2">
    <source>
        <dbReference type="EMBL" id="BAD78699.1"/>
    </source>
</evidence>
<evidence type="ECO:0000259" key="1">
    <source>
        <dbReference type="Pfam" id="PF01789"/>
    </source>
</evidence>
<reference evidence="2 3" key="1">
    <citation type="journal article" date="2007" name="Photosyn. Res.">
        <title>Complete nucleotide sequence of the freshwater unicellular cyanobacterium Synechococcus elongatus PCC 6301 chromosome: gene content and organization.</title>
        <authorList>
            <person name="Sugita C."/>
            <person name="Ogata K."/>
            <person name="Shikata M."/>
            <person name="Jikuya H."/>
            <person name="Takano J."/>
            <person name="Furumichi M."/>
            <person name="Kanehisa M."/>
            <person name="Omata T."/>
            <person name="Sugiura M."/>
            <person name="Sugita M."/>
        </authorList>
    </citation>
    <scope>NUCLEOTIDE SEQUENCE [LARGE SCALE GENOMIC DNA]</scope>
    <source>
        <strain evidence="3">ATCC 27144 / PCC 6301 / SAUG 1402/1</strain>
    </source>
</reference>
<accession>A0A0H3K6C2</accession>
<dbReference type="Gene3D" id="3.40.1000.10">
    <property type="entry name" value="Mog1/PsbP, alpha/beta/alpha sandwich"/>
    <property type="match status" value="1"/>
</dbReference>
<dbReference type="NCBIfam" id="NF040946">
    <property type="entry name" value="PSII_PsbP"/>
    <property type="match status" value="1"/>
</dbReference>
<dbReference type="Pfam" id="PF01789">
    <property type="entry name" value="PsbP"/>
    <property type="match status" value="1"/>
</dbReference>
<protein>
    <recommendedName>
        <fullName evidence="1">PsbP C-terminal domain-containing protein</fullName>
    </recommendedName>
</protein>
<dbReference type="SUPFAM" id="SSF55724">
    <property type="entry name" value="Mog1p/PsbP-like"/>
    <property type="match status" value="1"/>
</dbReference>
<dbReference type="InterPro" id="IPR002683">
    <property type="entry name" value="PsbP_C"/>
</dbReference>
<dbReference type="PROSITE" id="PS51257">
    <property type="entry name" value="PROKAR_LIPOPROTEIN"/>
    <property type="match status" value="1"/>
</dbReference>
<dbReference type="GO" id="GO:0015979">
    <property type="term" value="P:photosynthesis"/>
    <property type="evidence" value="ECO:0007669"/>
    <property type="project" value="InterPro"/>
</dbReference>
<organism evidence="2 3">
    <name type="scientific">Synechococcus sp. (strain ATCC 27144 / PCC 6301 / SAUG 1402/1)</name>
    <name type="common">Anacystis nidulans</name>
    <dbReference type="NCBI Taxonomy" id="269084"/>
    <lineage>
        <taxon>Bacteria</taxon>
        <taxon>Bacillati</taxon>
        <taxon>Cyanobacteriota</taxon>
        <taxon>Cyanophyceae</taxon>
        <taxon>Synechococcales</taxon>
        <taxon>Synechococcaceae</taxon>
        <taxon>Synechococcus</taxon>
    </lineage>
</organism>
<dbReference type="Proteomes" id="UP000001175">
    <property type="component" value="Chromosome"/>
</dbReference>
<dbReference type="KEGG" id="syc:syc0509_c"/>
<dbReference type="GO" id="GO:0019898">
    <property type="term" value="C:extrinsic component of membrane"/>
    <property type="evidence" value="ECO:0007669"/>
    <property type="project" value="InterPro"/>
</dbReference>